<feature type="transmembrane region" description="Helical" evidence="6">
    <location>
        <begin position="110"/>
        <end position="134"/>
    </location>
</feature>
<dbReference type="CDD" id="cd17324">
    <property type="entry name" value="MFS_NepI_like"/>
    <property type="match status" value="1"/>
</dbReference>
<sequence>MTPPAAPPSTAPRLPASLWALMLGNFVIGTGVMAVPGTLNDISASLAVSVPQAGQLITVGAALIGVGAPVFAGLVAGWDRRRLLTLCMLWYAVFMAACALAPHYGMLLPLRVLAMVPPAIFTPQAAACVGLLVPMAGRGRAITFVFLGWSVASVLGMPLSAWIGGLLGWRWAFGLVAVLALASAVAVWRAMPDGVRPAALTRRDWASTLASPALMMAVGVTLLSAFGQFVLFSYFAPYFQQVLRPGTGTLSLLFLWFGAFGLVGNMLVSRRIDRLGPPRAVLLTLGAMALSLALWPLGTNALWVQMLVLVPWGLGCFACNSAQQARLVHMAPALAPATVALNTSAIYGGQALGAALGGALIAQGGMLRLHAVGLVLMLLAMALSTWATRVQKRSVGSR</sequence>
<evidence type="ECO:0000256" key="1">
    <source>
        <dbReference type="ARBA" id="ARBA00004651"/>
    </source>
</evidence>
<keyword evidence="9" id="KW-1185">Reference proteome</keyword>
<dbReference type="EMBL" id="BSPB01000026">
    <property type="protein sequence ID" value="GLS15465.1"/>
    <property type="molecule type" value="Genomic_DNA"/>
</dbReference>
<evidence type="ECO:0000256" key="5">
    <source>
        <dbReference type="ARBA" id="ARBA00023136"/>
    </source>
</evidence>
<dbReference type="Pfam" id="PF07690">
    <property type="entry name" value="MFS_1"/>
    <property type="match status" value="1"/>
</dbReference>
<keyword evidence="4 6" id="KW-1133">Transmembrane helix</keyword>
<feature type="transmembrane region" description="Helical" evidence="6">
    <location>
        <begin position="169"/>
        <end position="188"/>
    </location>
</feature>
<dbReference type="PROSITE" id="PS50850">
    <property type="entry name" value="MFS"/>
    <property type="match status" value="1"/>
</dbReference>
<evidence type="ECO:0000256" key="6">
    <source>
        <dbReference type="SAM" id="Phobius"/>
    </source>
</evidence>
<dbReference type="InterPro" id="IPR020846">
    <property type="entry name" value="MFS_dom"/>
</dbReference>
<gene>
    <name evidence="8" type="ORF">GCM10007935_29010</name>
</gene>
<comment type="caution">
    <text evidence="8">The sequence shown here is derived from an EMBL/GenBank/DDBJ whole genome shotgun (WGS) entry which is preliminary data.</text>
</comment>
<feature type="transmembrane region" description="Helical" evidence="6">
    <location>
        <begin position="334"/>
        <end position="361"/>
    </location>
</feature>
<evidence type="ECO:0000256" key="4">
    <source>
        <dbReference type="ARBA" id="ARBA00022989"/>
    </source>
</evidence>
<feature type="transmembrane region" description="Helical" evidence="6">
    <location>
        <begin position="56"/>
        <end position="76"/>
    </location>
</feature>
<feature type="transmembrane region" description="Helical" evidence="6">
    <location>
        <begin position="18"/>
        <end position="36"/>
    </location>
</feature>
<dbReference type="PANTHER" id="PTHR43124">
    <property type="entry name" value="PURINE EFFLUX PUMP PBUE"/>
    <property type="match status" value="1"/>
</dbReference>
<feature type="transmembrane region" description="Helical" evidence="6">
    <location>
        <begin position="367"/>
        <end position="388"/>
    </location>
</feature>
<feature type="transmembrane region" description="Helical" evidence="6">
    <location>
        <begin position="209"/>
        <end position="236"/>
    </location>
</feature>
<evidence type="ECO:0000313" key="8">
    <source>
        <dbReference type="EMBL" id="GLS15465.1"/>
    </source>
</evidence>
<keyword evidence="5 6" id="KW-0472">Membrane</keyword>
<dbReference type="InterPro" id="IPR036259">
    <property type="entry name" value="MFS_trans_sf"/>
</dbReference>
<feature type="transmembrane region" description="Helical" evidence="6">
    <location>
        <begin position="280"/>
        <end position="297"/>
    </location>
</feature>
<name>A0ABQ6C694_9BURK</name>
<feature type="transmembrane region" description="Helical" evidence="6">
    <location>
        <begin position="248"/>
        <end position="268"/>
    </location>
</feature>
<keyword evidence="2" id="KW-1003">Cell membrane</keyword>
<organism evidence="8 9">
    <name type="scientific">Hydrogenophaga electricum</name>
    <dbReference type="NCBI Taxonomy" id="1230953"/>
    <lineage>
        <taxon>Bacteria</taxon>
        <taxon>Pseudomonadati</taxon>
        <taxon>Pseudomonadota</taxon>
        <taxon>Betaproteobacteria</taxon>
        <taxon>Burkholderiales</taxon>
        <taxon>Comamonadaceae</taxon>
        <taxon>Hydrogenophaga</taxon>
    </lineage>
</organism>
<evidence type="ECO:0000256" key="2">
    <source>
        <dbReference type="ARBA" id="ARBA00022475"/>
    </source>
</evidence>
<comment type="subcellular location">
    <subcellularLocation>
        <location evidence="1">Cell membrane</location>
        <topology evidence="1">Multi-pass membrane protein</topology>
    </subcellularLocation>
</comment>
<dbReference type="PANTHER" id="PTHR43124:SF10">
    <property type="entry name" value="PURINE EFFLUX PUMP PBUE"/>
    <property type="match status" value="1"/>
</dbReference>
<feature type="domain" description="Major facilitator superfamily (MFS) profile" evidence="7">
    <location>
        <begin position="17"/>
        <end position="389"/>
    </location>
</feature>
<feature type="transmembrane region" description="Helical" evidence="6">
    <location>
        <begin position="83"/>
        <end position="104"/>
    </location>
</feature>
<accession>A0ABQ6C694</accession>
<dbReference type="RefSeq" id="WP_284308347.1">
    <property type="nucleotide sequence ID" value="NZ_BSPB01000026.1"/>
</dbReference>
<proteinExistence type="predicted"/>
<reference evidence="9" key="1">
    <citation type="journal article" date="2019" name="Int. J. Syst. Evol. Microbiol.">
        <title>The Global Catalogue of Microorganisms (GCM) 10K type strain sequencing project: providing services to taxonomists for standard genome sequencing and annotation.</title>
        <authorList>
            <consortium name="The Broad Institute Genomics Platform"/>
            <consortium name="The Broad Institute Genome Sequencing Center for Infectious Disease"/>
            <person name="Wu L."/>
            <person name="Ma J."/>
        </authorList>
    </citation>
    <scope>NUCLEOTIDE SEQUENCE [LARGE SCALE GENOMIC DNA]</scope>
    <source>
        <strain evidence="9">NBRC 109341</strain>
    </source>
</reference>
<evidence type="ECO:0000259" key="7">
    <source>
        <dbReference type="PROSITE" id="PS50850"/>
    </source>
</evidence>
<feature type="transmembrane region" description="Helical" evidence="6">
    <location>
        <begin position="141"/>
        <end position="163"/>
    </location>
</feature>
<protein>
    <submittedName>
        <fullName evidence="8">MFS transporter</fullName>
    </submittedName>
</protein>
<evidence type="ECO:0000313" key="9">
    <source>
        <dbReference type="Proteomes" id="UP001156903"/>
    </source>
</evidence>
<feature type="transmembrane region" description="Helical" evidence="6">
    <location>
        <begin position="303"/>
        <end position="322"/>
    </location>
</feature>
<keyword evidence="3 6" id="KW-0812">Transmembrane</keyword>
<dbReference type="InterPro" id="IPR011701">
    <property type="entry name" value="MFS"/>
</dbReference>
<dbReference type="Proteomes" id="UP001156903">
    <property type="component" value="Unassembled WGS sequence"/>
</dbReference>
<dbReference type="SUPFAM" id="SSF103473">
    <property type="entry name" value="MFS general substrate transporter"/>
    <property type="match status" value="1"/>
</dbReference>
<dbReference type="Gene3D" id="1.20.1250.20">
    <property type="entry name" value="MFS general substrate transporter like domains"/>
    <property type="match status" value="1"/>
</dbReference>
<evidence type="ECO:0000256" key="3">
    <source>
        <dbReference type="ARBA" id="ARBA00022692"/>
    </source>
</evidence>
<dbReference type="InterPro" id="IPR050189">
    <property type="entry name" value="MFS_Efflux_Transporters"/>
</dbReference>